<reference evidence="2" key="2">
    <citation type="submission" date="2020-09" db="EMBL/GenBank/DDBJ databases">
        <authorList>
            <person name="Sun Q."/>
            <person name="Zhou Y."/>
        </authorList>
    </citation>
    <scope>NUCLEOTIDE SEQUENCE</scope>
    <source>
        <strain evidence="2">CGMCC 1.14988</strain>
    </source>
</reference>
<comment type="caution">
    <text evidence="2">The sequence shown here is derived from an EMBL/GenBank/DDBJ whole genome shotgun (WGS) entry which is preliminary data.</text>
</comment>
<dbReference type="AlphaFoldDB" id="A0A8J3AAS1"/>
<feature type="compositionally biased region" description="Basic and acidic residues" evidence="1">
    <location>
        <begin position="1"/>
        <end position="15"/>
    </location>
</feature>
<evidence type="ECO:0000256" key="1">
    <source>
        <dbReference type="SAM" id="MobiDB-lite"/>
    </source>
</evidence>
<organism evidence="2 3">
    <name type="scientific">Egicoccus halophilus</name>
    <dbReference type="NCBI Taxonomy" id="1670830"/>
    <lineage>
        <taxon>Bacteria</taxon>
        <taxon>Bacillati</taxon>
        <taxon>Actinomycetota</taxon>
        <taxon>Nitriliruptoria</taxon>
        <taxon>Egicoccales</taxon>
        <taxon>Egicoccaceae</taxon>
        <taxon>Egicoccus</taxon>
    </lineage>
</organism>
<evidence type="ECO:0000313" key="3">
    <source>
        <dbReference type="Proteomes" id="UP000650511"/>
    </source>
</evidence>
<keyword evidence="3" id="KW-1185">Reference proteome</keyword>
<dbReference type="Proteomes" id="UP000650511">
    <property type="component" value="Unassembled WGS sequence"/>
</dbReference>
<reference evidence="2" key="1">
    <citation type="journal article" date="2014" name="Int. J. Syst. Evol. Microbiol.">
        <title>Complete genome sequence of Corynebacterium casei LMG S-19264T (=DSM 44701T), isolated from a smear-ripened cheese.</title>
        <authorList>
            <consortium name="US DOE Joint Genome Institute (JGI-PGF)"/>
            <person name="Walter F."/>
            <person name="Albersmeier A."/>
            <person name="Kalinowski J."/>
            <person name="Ruckert C."/>
        </authorList>
    </citation>
    <scope>NUCLEOTIDE SEQUENCE</scope>
    <source>
        <strain evidence="2">CGMCC 1.14988</strain>
    </source>
</reference>
<protein>
    <submittedName>
        <fullName evidence="2">Uncharacterized protein</fullName>
    </submittedName>
</protein>
<proteinExistence type="predicted"/>
<feature type="compositionally biased region" description="Low complexity" evidence="1">
    <location>
        <begin position="42"/>
        <end position="57"/>
    </location>
</feature>
<name>A0A8J3AAS1_9ACTN</name>
<evidence type="ECO:0000313" key="2">
    <source>
        <dbReference type="EMBL" id="GGI08851.1"/>
    </source>
</evidence>
<gene>
    <name evidence="2" type="ORF">GCM10011354_31150</name>
</gene>
<sequence length="81" mass="8215">MSSRRSGGEAKERWGKVLPDIDGGTGRASGEDNPRLPPLGPDGPVGAHVPAAGAGTPDARHGQKKRTFAANSAAGARMTAR</sequence>
<dbReference type="EMBL" id="BMHA01000013">
    <property type="protein sequence ID" value="GGI08851.1"/>
    <property type="molecule type" value="Genomic_DNA"/>
</dbReference>
<feature type="region of interest" description="Disordered" evidence="1">
    <location>
        <begin position="1"/>
        <end position="81"/>
    </location>
</feature>
<accession>A0A8J3AAS1</accession>